<dbReference type="Pfam" id="PF00873">
    <property type="entry name" value="ACR_tran"/>
    <property type="match status" value="1"/>
</dbReference>
<evidence type="ECO:0000313" key="3">
    <source>
        <dbReference type="Proteomes" id="UP001470809"/>
    </source>
</evidence>
<feature type="transmembrane region" description="Helical" evidence="1">
    <location>
        <begin position="1008"/>
        <end position="1032"/>
    </location>
</feature>
<keyword evidence="1" id="KW-0812">Transmembrane</keyword>
<feature type="transmembrane region" description="Helical" evidence="1">
    <location>
        <begin position="1053"/>
        <end position="1079"/>
    </location>
</feature>
<dbReference type="Gene3D" id="1.20.1640.10">
    <property type="entry name" value="Multidrug efflux transporter AcrB transmembrane domain"/>
    <property type="match status" value="2"/>
</dbReference>
<feature type="transmembrane region" description="Helical" evidence="1">
    <location>
        <begin position="363"/>
        <end position="387"/>
    </location>
</feature>
<proteinExistence type="predicted"/>
<feature type="transmembrane region" description="Helical" evidence="1">
    <location>
        <begin position="932"/>
        <end position="956"/>
    </location>
</feature>
<feature type="transmembrane region" description="Helical" evidence="1">
    <location>
        <begin position="525"/>
        <end position="552"/>
    </location>
</feature>
<dbReference type="Gene3D" id="3.30.70.1320">
    <property type="entry name" value="Multidrug efflux transporter AcrB pore domain like"/>
    <property type="match status" value="1"/>
</dbReference>
<dbReference type="Gene3D" id="3.30.70.1430">
    <property type="entry name" value="Multidrug efflux transporter AcrB pore domain"/>
    <property type="match status" value="2"/>
</dbReference>
<evidence type="ECO:0000313" key="2">
    <source>
        <dbReference type="EMBL" id="XFU26803.1"/>
    </source>
</evidence>
<feature type="transmembrane region" description="Helical" evidence="1">
    <location>
        <begin position="880"/>
        <end position="899"/>
    </location>
</feature>
<feature type="transmembrane region" description="Helical" evidence="1">
    <location>
        <begin position="906"/>
        <end position="926"/>
    </location>
</feature>
<feature type="transmembrane region" description="Helical" evidence="1">
    <location>
        <begin position="1099"/>
        <end position="1124"/>
    </location>
</feature>
<dbReference type="InterPro" id="IPR001036">
    <property type="entry name" value="Acrflvin-R"/>
</dbReference>
<dbReference type="SUPFAM" id="SSF82866">
    <property type="entry name" value="Multidrug efflux transporter AcrB transmembrane domain"/>
    <property type="match status" value="2"/>
</dbReference>
<sequence>MATGADRLNAGAGGILSYFTRHRTAANLVLVLMITAGLFAFPNMRAQFFPDVVVDDLTVSVGWQGAGAEDVDAAIVQVLEPSLLGVEGVTSSSARSTEGRASIRLEFEPGYDIDRAAEDVQLAVDSTTNLPEDADDPTVRRGGWSDRVTDVIISGPVDVDQLGRFADEMSTRLFAQGVTKVLIQGVAAPSTIVEVPSLSLIEHDIGMADIAARIREEADADPAGDVSSSARVRTGVAKRSAEDIGAIVLRSNADGSKLTIADIASVRVEGTDRDRAYFVGDDPAIKIRVQRSAQGDAIGMQETVEQVADQLSATLPAGVSIELTNARAELITGRLDILLDNGLTGLLLVVGLLFLFLNARTAFWVALGIPVAMLAAVALMFAFGITINMISLFALIITLGIVVDDAIVVGEHADFRVRQLGEHPTVAAENAAKRMFSPVFSATTTTIIAFFGLVVIGGRFGDLIADIPFTVIVVLAASLVECFLILPNHLSHAIAHSAKDHWYDLPSKLVNRGFDRFRDRVFRPFMSVVITARYPVFALALLALASAVSLFIQRDVNWRFFNAPEQSQVTGNFAMLPGATREDTFEMMREMQRAAEALGAEFEQEHGANPLKFVVAEIGGNSGRALSGSETKDADQLGSITIELIDADSRPYSSFAFVSALQDAIVQHPMAETVSFRSWGSGPGGDSLDIQLYGADSDTLKAAAEALKTELGQFPEISGLEDSLSYDKQELILELTPQGQALGLGIDGLGRVLRDRLGGIEAATYPDGPRSAAIRVELPQAELSADFLDRTRIRTGDGVYVPLADVVTVQTRTGFSSVIRENGIQLISVQGDLDDEDAARATEIQQIIDETILPQIESNFAVESQLSGQSEQERAFLDDARTGLILVLLGIYLTLSWIFSSWTRPVVVMAIIPFGLIGTIYGHYVWGVPLSMFTVVGMIGMVGIIINDSIVLVTTIDEYAQDRGLVPAIIDGAADRLRPVMLTTLTTVLGLMPLLYEGSNQAEFLKPTVITLVFGLGAGMFLVLLVVPSLMAMQADVGRQIQSAKRALRGRRAAMLLPAAIGAALAAGLFAATLGPLLINGEPWGALAATLPALAGGIGPAMGIFAAGLMVILLVIYAVTLVSFGMRRSPR</sequence>
<organism evidence="2 3">
    <name type="scientific">Yoonia rhodophyticola</name>
    <dbReference type="NCBI Taxonomy" id="3137370"/>
    <lineage>
        <taxon>Bacteria</taxon>
        <taxon>Pseudomonadati</taxon>
        <taxon>Pseudomonadota</taxon>
        <taxon>Alphaproteobacteria</taxon>
        <taxon>Rhodobacterales</taxon>
        <taxon>Paracoccaceae</taxon>
        <taxon>Yoonia</taxon>
    </lineage>
</organism>
<feature type="transmembrane region" description="Helical" evidence="1">
    <location>
        <begin position="24"/>
        <end position="41"/>
    </location>
</feature>
<dbReference type="Gene3D" id="3.30.70.1440">
    <property type="entry name" value="Multidrug efflux transporter AcrB pore domain"/>
    <property type="match status" value="1"/>
</dbReference>
<feature type="transmembrane region" description="Helical" evidence="1">
    <location>
        <begin position="977"/>
        <end position="996"/>
    </location>
</feature>
<evidence type="ECO:0000256" key="1">
    <source>
        <dbReference type="SAM" id="Phobius"/>
    </source>
</evidence>
<reference evidence="2" key="1">
    <citation type="submission" date="2024-08" db="EMBL/GenBank/DDBJ databases">
        <title>Phylogenomic analyses of a clade within the roseobacter group suggest taxonomic reassignments of species of the genera Aestuariivita, Citreicella, Loktanella, Nautella, Pelagibaca, Ruegeria, Thalassobius, Thiobacimonas and Tropicibacter, and the proposal o.</title>
        <authorList>
            <person name="Jeon C.O."/>
        </authorList>
    </citation>
    <scope>NUCLEOTIDE SEQUENCE</scope>
    <source>
        <strain evidence="2">SS1-5</strain>
    </source>
</reference>
<feature type="transmembrane region" description="Helical" evidence="1">
    <location>
        <begin position="439"/>
        <end position="461"/>
    </location>
</feature>
<dbReference type="Proteomes" id="UP001470809">
    <property type="component" value="Chromosome"/>
</dbReference>
<keyword evidence="1" id="KW-0472">Membrane</keyword>
<dbReference type="Gene3D" id="3.30.2090.10">
    <property type="entry name" value="Multidrug efflux transporter AcrB TolC docking domain, DN and DC subdomains"/>
    <property type="match status" value="2"/>
</dbReference>
<dbReference type="PANTHER" id="PTHR32063:SF33">
    <property type="entry name" value="RND SUPERFAMILY EFFLUX PUMP PERMEASE COMPONENT"/>
    <property type="match status" value="1"/>
</dbReference>
<dbReference type="EMBL" id="CP151767">
    <property type="protein sequence ID" value="XFU26803.1"/>
    <property type="molecule type" value="Genomic_DNA"/>
</dbReference>
<accession>A0ABZ3JCV6</accession>
<protein>
    <submittedName>
        <fullName evidence="2">Efflux RND transporter permease subunit</fullName>
    </submittedName>
</protein>
<dbReference type="SUPFAM" id="SSF82693">
    <property type="entry name" value="Multidrug efflux transporter AcrB pore domain, PN1, PN2, PC1 and PC2 subdomains"/>
    <property type="match status" value="2"/>
</dbReference>
<feature type="transmembrane region" description="Helical" evidence="1">
    <location>
        <begin position="337"/>
        <end position="357"/>
    </location>
</feature>
<feature type="transmembrane region" description="Helical" evidence="1">
    <location>
        <begin position="467"/>
        <end position="486"/>
    </location>
</feature>
<dbReference type="InterPro" id="IPR027463">
    <property type="entry name" value="AcrB_DN_DC_subdom"/>
</dbReference>
<dbReference type="PRINTS" id="PR00702">
    <property type="entry name" value="ACRIFLAVINRP"/>
</dbReference>
<dbReference type="SUPFAM" id="SSF82714">
    <property type="entry name" value="Multidrug efflux transporter AcrB TolC docking domain, DN and DC subdomains"/>
    <property type="match status" value="1"/>
</dbReference>
<gene>
    <name evidence="2" type="ORF">AABB31_07870</name>
</gene>
<keyword evidence="1" id="KW-1133">Transmembrane helix</keyword>
<name>A0ABZ3JCV6_9RHOB</name>
<keyword evidence="3" id="KW-1185">Reference proteome</keyword>
<dbReference type="RefSeq" id="WP_373635759.1">
    <property type="nucleotide sequence ID" value="NZ_CP151767.2"/>
</dbReference>
<dbReference type="PANTHER" id="PTHR32063">
    <property type="match status" value="1"/>
</dbReference>